<organism evidence="1 2">
    <name type="scientific">Teichococcus rhizosphaerae</name>
    <dbReference type="NCBI Taxonomy" id="1335062"/>
    <lineage>
        <taxon>Bacteria</taxon>
        <taxon>Pseudomonadati</taxon>
        <taxon>Pseudomonadota</taxon>
        <taxon>Alphaproteobacteria</taxon>
        <taxon>Acetobacterales</taxon>
        <taxon>Roseomonadaceae</taxon>
        <taxon>Roseomonas</taxon>
    </lineage>
</organism>
<reference evidence="1 2" key="1">
    <citation type="submission" date="2017-10" db="EMBL/GenBank/DDBJ databases">
        <authorList>
            <person name="Banno H."/>
            <person name="Chua N.-H."/>
        </authorList>
    </citation>
    <scope>NUCLEOTIDE SEQUENCE [LARGE SCALE GENOMIC DNA]</scope>
    <source>
        <strain evidence="1 2">YW11</strain>
    </source>
</reference>
<dbReference type="InterPro" id="IPR029063">
    <property type="entry name" value="SAM-dependent_MTases_sf"/>
</dbReference>
<evidence type="ECO:0000313" key="1">
    <source>
        <dbReference type="EMBL" id="PHK94993.1"/>
    </source>
</evidence>
<comment type="caution">
    <text evidence="1">The sequence shown here is derived from an EMBL/GenBank/DDBJ whole genome shotgun (WGS) entry which is preliminary data.</text>
</comment>
<dbReference type="SUPFAM" id="SSF53335">
    <property type="entry name" value="S-adenosyl-L-methionine-dependent methyltransferases"/>
    <property type="match status" value="1"/>
</dbReference>
<name>A0A2C7ABG9_9PROT</name>
<evidence type="ECO:0000313" key="2">
    <source>
        <dbReference type="Proteomes" id="UP000223527"/>
    </source>
</evidence>
<proteinExistence type="predicted"/>
<dbReference type="AlphaFoldDB" id="A0A2C7ABG9"/>
<evidence type="ECO:0008006" key="3">
    <source>
        <dbReference type="Google" id="ProtNLM"/>
    </source>
</evidence>
<gene>
    <name evidence="1" type="ORF">CR162_11155</name>
</gene>
<keyword evidence="2" id="KW-1185">Reference proteome</keyword>
<dbReference type="Pfam" id="PF13578">
    <property type="entry name" value="Methyltransf_24"/>
    <property type="match status" value="1"/>
</dbReference>
<accession>A0A2C7ABG9</accession>
<sequence length="272" mass="31635">MPPGHFYSPIVDTDELERRRSRVFDRSAAPHGIDLREAEQLALLRRLKPHYQKLPFRPDRSGGLRYGYENPNFSYGDAIILACLLMELRPERFVEIGSGHSSCVIMDVNDLFLDRSMDISFVEPYPDLLRSLMTPADRERYAIVPTPVQDLDLSLIDGLRAGDVLFIDSTHVSKCGSDVNFELFTILPRLASGVHIHFHDIFYPFEYPEAWFFETNRSWNEIYVLRAFLVNNAEYEIVLFNDFLGQRHMDVMRADFPLFERNPGGSLWLRKR</sequence>
<dbReference type="Gene3D" id="3.40.50.150">
    <property type="entry name" value="Vaccinia Virus protein VP39"/>
    <property type="match status" value="1"/>
</dbReference>
<dbReference type="EMBL" id="PDNU01000017">
    <property type="protein sequence ID" value="PHK94993.1"/>
    <property type="molecule type" value="Genomic_DNA"/>
</dbReference>
<protein>
    <recommendedName>
        <fullName evidence="3">Class I SAM-dependent methyltransferase</fullName>
    </recommendedName>
</protein>
<dbReference type="Proteomes" id="UP000223527">
    <property type="component" value="Unassembled WGS sequence"/>
</dbReference>